<organism evidence="4 5">
    <name type="scientific">Eptatretus burgeri</name>
    <name type="common">Inshore hagfish</name>
    <dbReference type="NCBI Taxonomy" id="7764"/>
    <lineage>
        <taxon>Eukaryota</taxon>
        <taxon>Metazoa</taxon>
        <taxon>Chordata</taxon>
        <taxon>Craniata</taxon>
        <taxon>Vertebrata</taxon>
        <taxon>Cyclostomata</taxon>
        <taxon>Myxini</taxon>
        <taxon>Myxiniformes</taxon>
        <taxon>Myxinidae</taxon>
        <taxon>Eptatretinae</taxon>
        <taxon>Eptatretus</taxon>
    </lineage>
</organism>
<dbReference type="GO" id="GO:0005634">
    <property type="term" value="C:nucleus"/>
    <property type="evidence" value="ECO:0007669"/>
    <property type="project" value="TreeGrafter"/>
</dbReference>
<dbReference type="SUPFAM" id="SSF55729">
    <property type="entry name" value="Acyl-CoA N-acyltransferases (Nat)"/>
    <property type="match status" value="1"/>
</dbReference>
<comment type="similarity">
    <text evidence="1">Belongs to the ODC antizyme family.</text>
</comment>
<dbReference type="InterPro" id="IPR038581">
    <property type="entry name" value="ODC_AZ_sf"/>
</dbReference>
<evidence type="ECO:0000313" key="4">
    <source>
        <dbReference type="Ensembl" id="ENSEBUP00000022001.1"/>
    </source>
</evidence>
<dbReference type="InterPro" id="IPR016181">
    <property type="entry name" value="Acyl_CoA_acyltransferase"/>
</dbReference>
<dbReference type="GeneTree" id="ENSGT00940000166601"/>
<dbReference type="GO" id="GO:0005737">
    <property type="term" value="C:cytoplasm"/>
    <property type="evidence" value="ECO:0007669"/>
    <property type="project" value="TreeGrafter"/>
</dbReference>
<dbReference type="GO" id="GO:0075523">
    <property type="term" value="P:viral translational frameshifting"/>
    <property type="evidence" value="ECO:0007669"/>
    <property type="project" value="UniProtKB-KW"/>
</dbReference>
<dbReference type="AlphaFoldDB" id="A0A8C4WZC7"/>
<dbReference type="Gene3D" id="3.40.630.60">
    <property type="match status" value="1"/>
</dbReference>
<dbReference type="InterPro" id="IPR002993">
    <property type="entry name" value="ODC_AZ"/>
</dbReference>
<dbReference type="Ensembl" id="ENSEBUT00000022577.1">
    <property type="protein sequence ID" value="ENSEBUP00000022001.1"/>
    <property type="gene ID" value="ENSEBUG00000013572.1"/>
</dbReference>
<proteinExistence type="inferred from homology"/>
<evidence type="ECO:0000256" key="1">
    <source>
        <dbReference type="ARBA" id="ARBA00008796"/>
    </source>
</evidence>
<dbReference type="GO" id="GO:0008073">
    <property type="term" value="F:ornithine decarboxylase inhibitor activity"/>
    <property type="evidence" value="ECO:0007669"/>
    <property type="project" value="InterPro"/>
</dbReference>
<evidence type="ECO:0000256" key="2">
    <source>
        <dbReference type="ARBA" id="ARBA00017712"/>
    </source>
</evidence>
<evidence type="ECO:0000256" key="3">
    <source>
        <dbReference type="ARBA" id="ARBA00022758"/>
    </source>
</evidence>
<reference evidence="4" key="1">
    <citation type="submission" date="2025-08" db="UniProtKB">
        <authorList>
            <consortium name="Ensembl"/>
        </authorList>
    </citation>
    <scope>IDENTIFICATION</scope>
</reference>
<dbReference type="PANTHER" id="PTHR10279:SF10">
    <property type="entry name" value="ORNITHINE DECARBOXYLASE ANTIZYME"/>
    <property type="match status" value="1"/>
</dbReference>
<reference evidence="4" key="2">
    <citation type="submission" date="2025-09" db="UniProtKB">
        <authorList>
            <consortium name="Ensembl"/>
        </authorList>
    </citation>
    <scope>IDENTIFICATION</scope>
</reference>
<accession>A0A8C4WZC7</accession>
<name>A0A8C4WZC7_EPTBU</name>
<evidence type="ECO:0000313" key="5">
    <source>
        <dbReference type="Proteomes" id="UP000694388"/>
    </source>
</evidence>
<sequence>MTTSRPLQLRNLLSLRGNARPAPLSRHSTAFCKTRESWRINRKKIYTGTLQSCAVRPWAASISGVPDVPHPPLKIPGGGGPGEGDRSGTRYLHVDELLCVSESEALPGRPSLLSFHSLLGSTSSFEWQAIRINNSLFVEVPEYLPEGARISLAQLLEFAELKLQMEYVFVCFYKERPDTACLVRTFGYLGFQPVKSGHALVPNRPEVMFLVYPIDGSSSDDE</sequence>
<dbReference type="GO" id="GO:0045732">
    <property type="term" value="P:positive regulation of protein catabolic process"/>
    <property type="evidence" value="ECO:0007669"/>
    <property type="project" value="TreeGrafter"/>
</dbReference>
<dbReference type="Proteomes" id="UP000694388">
    <property type="component" value="Unplaced"/>
</dbReference>
<keyword evidence="5" id="KW-1185">Reference proteome</keyword>
<keyword evidence="3" id="KW-0688">Ribosomal frameshifting</keyword>
<dbReference type="PANTHER" id="PTHR10279">
    <property type="entry name" value="ORNITHINE DECARBOXYLASE ANTIZYME"/>
    <property type="match status" value="1"/>
</dbReference>
<dbReference type="Pfam" id="PF02100">
    <property type="entry name" value="ODC_AZ"/>
    <property type="match status" value="1"/>
</dbReference>
<protein>
    <recommendedName>
        <fullName evidence="2">Ornithine decarboxylase antizyme</fullName>
    </recommendedName>
</protein>